<gene>
    <name evidence="1" type="ORF">CYMTET_32015</name>
</gene>
<evidence type="ECO:0000313" key="1">
    <source>
        <dbReference type="EMBL" id="KAK3258965.1"/>
    </source>
</evidence>
<reference evidence="1 2" key="1">
    <citation type="journal article" date="2015" name="Genome Biol. Evol.">
        <title>Comparative Genomics of a Bacterivorous Green Alga Reveals Evolutionary Causalities and Consequences of Phago-Mixotrophic Mode of Nutrition.</title>
        <authorList>
            <person name="Burns J.A."/>
            <person name="Paasch A."/>
            <person name="Narechania A."/>
            <person name="Kim E."/>
        </authorList>
    </citation>
    <scope>NUCLEOTIDE SEQUENCE [LARGE SCALE GENOMIC DNA]</scope>
    <source>
        <strain evidence="1 2">PLY_AMNH</strain>
    </source>
</reference>
<keyword evidence="2" id="KW-1185">Reference proteome</keyword>
<protein>
    <submittedName>
        <fullName evidence="1">Uncharacterized protein</fullName>
    </submittedName>
</protein>
<accession>A0AAE0KSL1</accession>
<dbReference type="AlphaFoldDB" id="A0AAE0KSL1"/>
<feature type="non-terminal residue" evidence="1">
    <location>
        <position position="1"/>
    </location>
</feature>
<name>A0AAE0KSL1_9CHLO</name>
<proteinExistence type="predicted"/>
<sequence length="95" mass="11033">LPRNRFSWLRCLAPSQRRSWLRCLAPSQRHSWLRCLAPSQRRSWLRCLAPSQRRSWLSTSGLGSHGTLPQDTRHILQWLDLSLLCTCAQSKTGVH</sequence>
<comment type="caution">
    <text evidence="1">The sequence shown here is derived from an EMBL/GenBank/DDBJ whole genome shotgun (WGS) entry which is preliminary data.</text>
</comment>
<dbReference type="Proteomes" id="UP001190700">
    <property type="component" value="Unassembled WGS sequence"/>
</dbReference>
<dbReference type="EMBL" id="LGRX02019114">
    <property type="protein sequence ID" value="KAK3258965.1"/>
    <property type="molecule type" value="Genomic_DNA"/>
</dbReference>
<evidence type="ECO:0000313" key="2">
    <source>
        <dbReference type="Proteomes" id="UP001190700"/>
    </source>
</evidence>
<organism evidence="1 2">
    <name type="scientific">Cymbomonas tetramitiformis</name>
    <dbReference type="NCBI Taxonomy" id="36881"/>
    <lineage>
        <taxon>Eukaryota</taxon>
        <taxon>Viridiplantae</taxon>
        <taxon>Chlorophyta</taxon>
        <taxon>Pyramimonadophyceae</taxon>
        <taxon>Pyramimonadales</taxon>
        <taxon>Pyramimonadaceae</taxon>
        <taxon>Cymbomonas</taxon>
    </lineage>
</organism>
<feature type="non-terminal residue" evidence="1">
    <location>
        <position position="95"/>
    </location>
</feature>